<evidence type="ECO:0000256" key="1">
    <source>
        <dbReference type="ARBA" id="ARBA00023239"/>
    </source>
</evidence>
<dbReference type="EMBL" id="CP139487">
    <property type="protein sequence ID" value="WPU63349.1"/>
    <property type="molecule type" value="Genomic_DNA"/>
</dbReference>
<accession>A0AAX4HJG1</accession>
<dbReference type="KEGG" id="psti:SOO65_11695"/>
<dbReference type="AlphaFoldDB" id="A0AAX4HJG1"/>
<dbReference type="Gene3D" id="3.10.129.10">
    <property type="entry name" value="Hotdog Thioesterase"/>
    <property type="match status" value="1"/>
</dbReference>
<dbReference type="GO" id="GO:0016829">
    <property type="term" value="F:lyase activity"/>
    <property type="evidence" value="ECO:0007669"/>
    <property type="project" value="UniProtKB-KW"/>
</dbReference>
<evidence type="ECO:0000313" key="2">
    <source>
        <dbReference type="EMBL" id="WPU63349.1"/>
    </source>
</evidence>
<evidence type="ECO:0000313" key="3">
    <source>
        <dbReference type="Proteomes" id="UP001324634"/>
    </source>
</evidence>
<keyword evidence="1 2" id="KW-0456">Lyase</keyword>
<dbReference type="InterPro" id="IPR013114">
    <property type="entry name" value="FabA_FabZ"/>
</dbReference>
<dbReference type="PANTHER" id="PTHR30272:SF1">
    <property type="entry name" value="3-HYDROXYACYL-[ACYL-CARRIER-PROTEIN] DEHYDRATASE"/>
    <property type="match status" value="1"/>
</dbReference>
<dbReference type="SUPFAM" id="SSF54637">
    <property type="entry name" value="Thioesterase/thiol ester dehydrase-isomerase"/>
    <property type="match status" value="1"/>
</dbReference>
<dbReference type="PANTHER" id="PTHR30272">
    <property type="entry name" value="3-HYDROXYACYL-[ACYL-CARRIER-PROTEIN] DEHYDRATASE"/>
    <property type="match status" value="1"/>
</dbReference>
<sequence length="144" mass="15789">MLETILNNIPQREPFLFIENIVERSEDSITTSKKLTGEEDFFRGHFPGRPVFPGVLMCEAIFQTGALLMALKGQSAGNNKTAVVSRIQNAKFKNMAKPGDLLMITVDFVETLANASFMKGKITSNGKTVMSIEFAATLVENGDV</sequence>
<protein>
    <submittedName>
        <fullName evidence="2">3-hydroxyacyl-ACP dehydratase FabZ family protein</fullName>
        <ecNumber evidence="2">4.2.1.-</ecNumber>
    </submittedName>
</protein>
<dbReference type="Proteomes" id="UP001324634">
    <property type="component" value="Chromosome"/>
</dbReference>
<keyword evidence="3" id="KW-1185">Reference proteome</keyword>
<dbReference type="EC" id="4.2.1.-" evidence="2"/>
<gene>
    <name evidence="2" type="ORF">SOO65_11695</name>
</gene>
<organism evidence="2 3">
    <name type="scientific">Peredibacter starrii</name>
    <dbReference type="NCBI Taxonomy" id="28202"/>
    <lineage>
        <taxon>Bacteria</taxon>
        <taxon>Pseudomonadati</taxon>
        <taxon>Bdellovibrionota</taxon>
        <taxon>Bacteriovoracia</taxon>
        <taxon>Bacteriovoracales</taxon>
        <taxon>Bacteriovoracaceae</taxon>
        <taxon>Peredibacter</taxon>
    </lineage>
</organism>
<proteinExistence type="predicted"/>
<dbReference type="Pfam" id="PF07977">
    <property type="entry name" value="FabA"/>
    <property type="match status" value="1"/>
</dbReference>
<dbReference type="CDD" id="cd01288">
    <property type="entry name" value="FabZ"/>
    <property type="match status" value="1"/>
</dbReference>
<reference evidence="2 3" key="1">
    <citation type="submission" date="2023-11" db="EMBL/GenBank/DDBJ databases">
        <title>Peredibacter starrii A3.12.</title>
        <authorList>
            <person name="Mitchell R.J."/>
        </authorList>
    </citation>
    <scope>NUCLEOTIDE SEQUENCE [LARGE SCALE GENOMIC DNA]</scope>
    <source>
        <strain evidence="2 3">A3.12</strain>
    </source>
</reference>
<dbReference type="InterPro" id="IPR029069">
    <property type="entry name" value="HotDog_dom_sf"/>
</dbReference>
<dbReference type="RefSeq" id="WP_321389895.1">
    <property type="nucleotide sequence ID" value="NZ_CP139487.1"/>
</dbReference>
<name>A0AAX4HJG1_9BACT</name>